<accession>A0A0K0X8S7</accession>
<dbReference type="PATRIC" id="fig|134601.6.peg.4126"/>
<dbReference type="EMBL" id="CP012150">
    <property type="protein sequence ID" value="AKS33781.1"/>
    <property type="molecule type" value="Genomic_DNA"/>
</dbReference>
<evidence type="ECO:0000313" key="2">
    <source>
        <dbReference type="Proteomes" id="UP000062255"/>
    </source>
</evidence>
<evidence type="ECO:0000313" key="1">
    <source>
        <dbReference type="EMBL" id="AKS33781.1"/>
    </source>
</evidence>
<dbReference type="STRING" id="134601.AFA91_19930"/>
<sequence>MTRPAEVKPREGDRPGTRWEEFEVGAQLPSFEFTISPEIVAEYHRAIEQEPAGYSLDGRKVAIPSVLSVYLMAVLYRRYPPTQGGIMAGNKFRYYGDISAEGDTAVVASGEILDKFEKRGRRYVRYSARFADTDGKLIAEAENISTFPN</sequence>
<dbReference type="InterPro" id="IPR029069">
    <property type="entry name" value="HotDog_dom_sf"/>
</dbReference>
<dbReference type="AlphaFoldDB" id="A0A0K0X8S7"/>
<gene>
    <name evidence="1" type="ORF">AFA91_19930</name>
</gene>
<proteinExistence type="predicted"/>
<dbReference type="Proteomes" id="UP000062255">
    <property type="component" value="Chromosome"/>
</dbReference>
<dbReference type="RefSeq" id="WP_049746225.1">
    <property type="nucleotide sequence ID" value="NZ_CP012150.1"/>
</dbReference>
<dbReference type="SUPFAM" id="SSF54637">
    <property type="entry name" value="Thioesterase/thiol ester dehydrase-isomerase"/>
    <property type="match status" value="1"/>
</dbReference>
<organism evidence="1 2">
    <name type="scientific">Mycolicibacterium goodii</name>
    <name type="common">Mycobacterium goodii</name>
    <dbReference type="NCBI Taxonomy" id="134601"/>
    <lineage>
        <taxon>Bacteria</taxon>
        <taxon>Bacillati</taxon>
        <taxon>Actinomycetota</taxon>
        <taxon>Actinomycetes</taxon>
        <taxon>Mycobacteriales</taxon>
        <taxon>Mycobacteriaceae</taxon>
        <taxon>Mycolicibacterium</taxon>
    </lineage>
</organism>
<reference evidence="1 2" key="1">
    <citation type="submission" date="2015-07" db="EMBL/GenBank/DDBJ databases">
        <title>Complete genome sequence of Mycobacterium goodii X7B, a facultative thermophilic biodesulfurizing bacterium.</title>
        <authorList>
            <person name="Yu B."/>
            <person name="Li F."/>
            <person name="Xu P."/>
        </authorList>
    </citation>
    <scope>NUCLEOTIDE SEQUENCE [LARGE SCALE GENOMIC DNA]</scope>
    <source>
        <strain evidence="1 2">X7B</strain>
    </source>
</reference>
<dbReference type="KEGG" id="mgo:AFA91_19930"/>
<evidence type="ECO:0008006" key="3">
    <source>
        <dbReference type="Google" id="ProtNLM"/>
    </source>
</evidence>
<dbReference type="Gene3D" id="3.10.129.10">
    <property type="entry name" value="Hotdog Thioesterase"/>
    <property type="match status" value="1"/>
</dbReference>
<dbReference type="OrthoDB" id="8449555at2"/>
<name>A0A0K0X8S7_MYCGD</name>
<protein>
    <recommendedName>
        <fullName evidence="3">N-terminal of MaoC-like dehydratase domain-containing protein</fullName>
    </recommendedName>
</protein>